<evidence type="ECO:0000256" key="6">
    <source>
        <dbReference type="ARBA" id="ARBA00023012"/>
    </source>
</evidence>
<dbReference type="CDD" id="cd00082">
    <property type="entry name" value="HisKA"/>
    <property type="match status" value="1"/>
</dbReference>
<dbReference type="Gene3D" id="3.30.565.10">
    <property type="entry name" value="Histidine kinase-like ATPase, C-terminal domain"/>
    <property type="match status" value="1"/>
</dbReference>
<keyword evidence="6" id="KW-0902">Two-component regulatory system</keyword>
<sequence>MTMQLDALQRLTERPQPGTAAPVGGIRTLPGRLWAARWILVVAATVLALVVAVDGVRLWHGLAAWLLLAVTAILLPPRGGESAQPASGDADDTAIPSLETFLAAMQNPVVILDAAMAVQYFNASARELVPNLRLAEPIAFALRVPEVIDAVRVVTEKGGARRVDYAERVPVERAVEAQISAVPSTAGRTAFVLIVLRDVTQQHRVEQMRADFVANASHELRTPLASLLGFVETLQGPARNDPAAREKFLGIMRAQANRMSRLIDDLLSLSRIELNAHVRPGQSVELYPIVAHVADTLAPLARERGVELVLERAAERLTVLGDRDELIRVFENLVENAIKYGSSGGKVDITLAEAPRGAGRLAEAVVTVRDYGPGIASEHLPRLTERFYRVDVAQSREKGGTGLGLAIVKHILARHRGRLVIESEIGKGAAFTVRLDAVG</sequence>
<dbReference type="InterPro" id="IPR003594">
    <property type="entry name" value="HATPase_dom"/>
</dbReference>
<accession>A0ABU0JE08</accession>
<dbReference type="InterPro" id="IPR003661">
    <property type="entry name" value="HisK_dim/P_dom"/>
</dbReference>
<dbReference type="Pfam" id="PF00512">
    <property type="entry name" value="HisKA"/>
    <property type="match status" value="1"/>
</dbReference>
<dbReference type="InterPro" id="IPR050351">
    <property type="entry name" value="BphY/WalK/GraS-like"/>
</dbReference>
<evidence type="ECO:0000256" key="7">
    <source>
        <dbReference type="SAM" id="Phobius"/>
    </source>
</evidence>
<gene>
    <name evidence="9" type="ORF">QO011_005551</name>
</gene>
<dbReference type="SMART" id="SM00388">
    <property type="entry name" value="HisKA"/>
    <property type="match status" value="1"/>
</dbReference>
<dbReference type="InterPro" id="IPR036097">
    <property type="entry name" value="HisK_dim/P_sf"/>
</dbReference>
<dbReference type="Gene3D" id="1.10.287.130">
    <property type="match status" value="1"/>
</dbReference>
<dbReference type="SUPFAM" id="SSF55874">
    <property type="entry name" value="ATPase domain of HSP90 chaperone/DNA topoisomerase II/histidine kinase"/>
    <property type="match status" value="1"/>
</dbReference>
<evidence type="ECO:0000313" key="10">
    <source>
        <dbReference type="Proteomes" id="UP001242480"/>
    </source>
</evidence>
<evidence type="ECO:0000256" key="5">
    <source>
        <dbReference type="ARBA" id="ARBA00022777"/>
    </source>
</evidence>
<evidence type="ECO:0000313" key="9">
    <source>
        <dbReference type="EMBL" id="MDQ0472522.1"/>
    </source>
</evidence>
<dbReference type="SUPFAM" id="SSF47384">
    <property type="entry name" value="Homodimeric domain of signal transducing histidine kinase"/>
    <property type="match status" value="1"/>
</dbReference>
<keyword evidence="7" id="KW-1133">Transmembrane helix</keyword>
<dbReference type="EC" id="2.7.13.3" evidence="2"/>
<keyword evidence="4 9" id="KW-0808">Transferase</keyword>
<comment type="caution">
    <text evidence="9">The sequence shown here is derived from an EMBL/GenBank/DDBJ whole genome shotgun (WGS) entry which is preliminary data.</text>
</comment>
<dbReference type="PANTHER" id="PTHR45453:SF1">
    <property type="entry name" value="PHOSPHATE REGULON SENSOR PROTEIN PHOR"/>
    <property type="match status" value="1"/>
</dbReference>
<keyword evidence="3" id="KW-0597">Phosphoprotein</keyword>
<dbReference type="InterPro" id="IPR036890">
    <property type="entry name" value="HATPase_C_sf"/>
</dbReference>
<keyword evidence="7" id="KW-0472">Membrane</keyword>
<dbReference type="InterPro" id="IPR005467">
    <property type="entry name" value="His_kinase_dom"/>
</dbReference>
<name>A0ABU0JE08_9HYPH</name>
<feature type="transmembrane region" description="Helical" evidence="7">
    <location>
        <begin position="58"/>
        <end position="75"/>
    </location>
</feature>
<keyword evidence="5 9" id="KW-0418">Kinase</keyword>
<keyword evidence="7" id="KW-0812">Transmembrane</keyword>
<evidence type="ECO:0000256" key="4">
    <source>
        <dbReference type="ARBA" id="ARBA00022679"/>
    </source>
</evidence>
<dbReference type="Proteomes" id="UP001242480">
    <property type="component" value="Unassembled WGS sequence"/>
</dbReference>
<reference evidence="9 10" key="1">
    <citation type="submission" date="2023-07" db="EMBL/GenBank/DDBJ databases">
        <title>Genomic Encyclopedia of Type Strains, Phase IV (KMG-IV): sequencing the most valuable type-strain genomes for metagenomic binning, comparative biology and taxonomic classification.</title>
        <authorList>
            <person name="Goeker M."/>
        </authorList>
    </citation>
    <scope>NUCLEOTIDE SEQUENCE [LARGE SCALE GENOMIC DNA]</scope>
    <source>
        <strain evidence="9 10">DSM 19619</strain>
    </source>
</reference>
<dbReference type="PROSITE" id="PS50109">
    <property type="entry name" value="HIS_KIN"/>
    <property type="match status" value="1"/>
</dbReference>
<evidence type="ECO:0000256" key="3">
    <source>
        <dbReference type="ARBA" id="ARBA00022553"/>
    </source>
</evidence>
<dbReference type="Pfam" id="PF02518">
    <property type="entry name" value="HATPase_c"/>
    <property type="match status" value="1"/>
</dbReference>
<dbReference type="SMART" id="SM00387">
    <property type="entry name" value="HATPase_c"/>
    <property type="match status" value="1"/>
</dbReference>
<dbReference type="PANTHER" id="PTHR45453">
    <property type="entry name" value="PHOSPHATE REGULON SENSOR PROTEIN PHOR"/>
    <property type="match status" value="1"/>
</dbReference>
<protein>
    <recommendedName>
        <fullName evidence="2">histidine kinase</fullName>
        <ecNumber evidence="2">2.7.13.3</ecNumber>
    </recommendedName>
</protein>
<evidence type="ECO:0000259" key="8">
    <source>
        <dbReference type="PROSITE" id="PS50109"/>
    </source>
</evidence>
<dbReference type="InterPro" id="IPR004358">
    <property type="entry name" value="Sig_transdc_His_kin-like_C"/>
</dbReference>
<dbReference type="Gene3D" id="3.30.450.20">
    <property type="entry name" value="PAS domain"/>
    <property type="match status" value="1"/>
</dbReference>
<evidence type="ECO:0000256" key="1">
    <source>
        <dbReference type="ARBA" id="ARBA00000085"/>
    </source>
</evidence>
<dbReference type="GO" id="GO:0004673">
    <property type="term" value="F:protein histidine kinase activity"/>
    <property type="evidence" value="ECO:0007669"/>
    <property type="project" value="UniProtKB-EC"/>
</dbReference>
<organism evidence="9 10">
    <name type="scientific">Labrys wisconsinensis</name>
    <dbReference type="NCBI Taxonomy" id="425677"/>
    <lineage>
        <taxon>Bacteria</taxon>
        <taxon>Pseudomonadati</taxon>
        <taxon>Pseudomonadota</taxon>
        <taxon>Alphaproteobacteria</taxon>
        <taxon>Hyphomicrobiales</taxon>
        <taxon>Xanthobacteraceae</taxon>
        <taxon>Labrys</taxon>
    </lineage>
</organism>
<comment type="catalytic activity">
    <reaction evidence="1">
        <text>ATP + protein L-histidine = ADP + protein N-phospho-L-histidine.</text>
        <dbReference type="EC" id="2.7.13.3"/>
    </reaction>
</comment>
<feature type="domain" description="Histidine kinase" evidence="8">
    <location>
        <begin position="215"/>
        <end position="439"/>
    </location>
</feature>
<keyword evidence="10" id="KW-1185">Reference proteome</keyword>
<dbReference type="EMBL" id="JAUSVX010000012">
    <property type="protein sequence ID" value="MDQ0472522.1"/>
    <property type="molecule type" value="Genomic_DNA"/>
</dbReference>
<feature type="transmembrane region" description="Helical" evidence="7">
    <location>
        <begin position="34"/>
        <end position="52"/>
    </location>
</feature>
<proteinExistence type="predicted"/>
<dbReference type="PRINTS" id="PR00344">
    <property type="entry name" value="BCTRLSENSOR"/>
</dbReference>
<dbReference type="RefSeq" id="WP_307279458.1">
    <property type="nucleotide sequence ID" value="NZ_JAUSVX010000012.1"/>
</dbReference>
<evidence type="ECO:0000256" key="2">
    <source>
        <dbReference type="ARBA" id="ARBA00012438"/>
    </source>
</evidence>